<dbReference type="AlphaFoldDB" id="A0A086YAR2"/>
<dbReference type="EMBL" id="JGYG01000002">
    <property type="protein sequence ID" value="KFI31362.1"/>
    <property type="molecule type" value="Genomic_DNA"/>
</dbReference>
<name>A0A086YAR2_9RHOB</name>
<organism evidence="1 2">
    <name type="scientific">Haematobacter massiliensis</name>
    <dbReference type="NCBI Taxonomy" id="195105"/>
    <lineage>
        <taxon>Bacteria</taxon>
        <taxon>Pseudomonadati</taxon>
        <taxon>Pseudomonadota</taxon>
        <taxon>Alphaproteobacteria</taxon>
        <taxon>Rhodobacterales</taxon>
        <taxon>Paracoccaceae</taxon>
        <taxon>Haematobacter</taxon>
    </lineage>
</organism>
<sequence>MNRTEFIIATAIALFIAFLLGWIAHWLVHRLTRVSQADLDELESMAQSLHDAEETRDAALAHLSAREEEMRHESEGREAELMAAMDAVRQAREENERLRHKLGEP</sequence>
<accession>A0A086YAR2</accession>
<gene>
    <name evidence="1" type="ORF">CN97_10150</name>
</gene>
<keyword evidence="2" id="KW-1185">Reference proteome</keyword>
<proteinExistence type="predicted"/>
<evidence type="ECO:0000313" key="2">
    <source>
        <dbReference type="Proteomes" id="UP000028826"/>
    </source>
</evidence>
<reference evidence="1 2" key="1">
    <citation type="submission" date="2014-03" db="EMBL/GenBank/DDBJ databases">
        <title>Genome of Haematobacter massiliensis CCUG 47968.</title>
        <authorList>
            <person name="Wang D."/>
            <person name="Wang G."/>
        </authorList>
    </citation>
    <scope>NUCLEOTIDE SEQUENCE [LARGE SCALE GENOMIC DNA]</scope>
    <source>
        <strain evidence="1 2">CCUG 47968</strain>
    </source>
</reference>
<dbReference type="STRING" id="195105.CN97_10150"/>
<comment type="caution">
    <text evidence="1">The sequence shown here is derived from an EMBL/GenBank/DDBJ whole genome shotgun (WGS) entry which is preliminary data.</text>
</comment>
<dbReference type="OrthoDB" id="7870250at2"/>
<dbReference type="eggNOG" id="ENOG50318GY">
    <property type="taxonomic scope" value="Bacteria"/>
</dbReference>
<protein>
    <submittedName>
        <fullName evidence="1">Uncharacterized protein</fullName>
    </submittedName>
</protein>
<dbReference type="Proteomes" id="UP000028826">
    <property type="component" value="Unassembled WGS sequence"/>
</dbReference>
<evidence type="ECO:0000313" key="1">
    <source>
        <dbReference type="EMBL" id="KFI31362.1"/>
    </source>
</evidence>
<dbReference type="RefSeq" id="WP_035707851.1">
    <property type="nucleotide sequence ID" value="NZ_CAMIFG010000003.1"/>
</dbReference>